<dbReference type="GO" id="GO:0004731">
    <property type="term" value="F:purine-nucleoside phosphorylase activity"/>
    <property type="evidence" value="ECO:0007669"/>
    <property type="project" value="UniProtKB-EC"/>
</dbReference>
<protein>
    <submittedName>
        <fullName evidence="1">Purine nucleoside phosphorylase</fullName>
        <ecNumber evidence="1">2.4.2.1</ecNumber>
    </submittedName>
</protein>
<dbReference type="Proteomes" id="UP000229757">
    <property type="component" value="Chromosome"/>
</dbReference>
<sequence>MEKVLISACLLGKKVRYDGKAFPIADQILAQWIAAGRVISVCPEVDAGMSIPRAPAEITAGDGFDVWAGSAFVIEDVGLDVTAHFKKGAEMTLVLCKKYNIRVAVLTEHSPSCGSTAIYDGHFTSTKINGVGVTAALLKQNDIEVFSQHDIADANAALLRTTIWNTNY</sequence>
<evidence type="ECO:0000313" key="2">
    <source>
        <dbReference type="Proteomes" id="UP000229757"/>
    </source>
</evidence>
<dbReference type="EC" id="2.4.2.1" evidence="1"/>
<dbReference type="InterPro" id="IPR007553">
    <property type="entry name" value="2-thiour_desulf"/>
</dbReference>
<dbReference type="Pfam" id="PF04463">
    <property type="entry name" value="2-thiour_desulf"/>
    <property type="match status" value="1"/>
</dbReference>
<dbReference type="PANTHER" id="PTHR30087:SF1">
    <property type="entry name" value="HYPOTHETICAL CYTOSOLIC PROTEIN"/>
    <property type="match status" value="1"/>
</dbReference>
<name>A0A2K8KNR5_9GAMM</name>
<organism evidence="1 2">
    <name type="scientific">Reinekea forsetii</name>
    <dbReference type="NCBI Taxonomy" id="1336806"/>
    <lineage>
        <taxon>Bacteria</taxon>
        <taxon>Pseudomonadati</taxon>
        <taxon>Pseudomonadota</taxon>
        <taxon>Gammaproteobacteria</taxon>
        <taxon>Oceanospirillales</taxon>
        <taxon>Saccharospirillaceae</taxon>
        <taxon>Reinekea</taxon>
    </lineage>
</organism>
<dbReference type="KEGG" id="rfo:REIFOR_01289"/>
<evidence type="ECO:0000313" key="1">
    <source>
        <dbReference type="EMBL" id="ATX76435.1"/>
    </source>
</evidence>
<dbReference type="OrthoDB" id="495783at2"/>
<keyword evidence="1" id="KW-0808">Transferase</keyword>
<dbReference type="RefSeq" id="WP_100256776.1">
    <property type="nucleotide sequence ID" value="NZ_CP011797.1"/>
</dbReference>
<accession>A0A2K8KNR5</accession>
<dbReference type="EMBL" id="CP011797">
    <property type="protein sequence ID" value="ATX76435.1"/>
    <property type="molecule type" value="Genomic_DNA"/>
</dbReference>
<gene>
    <name evidence="1" type="ORF">REIFOR_01289</name>
</gene>
<keyword evidence="1" id="KW-0328">Glycosyltransferase</keyword>
<keyword evidence="2" id="KW-1185">Reference proteome</keyword>
<dbReference type="PANTHER" id="PTHR30087">
    <property type="entry name" value="INNER MEMBRANE PROTEIN"/>
    <property type="match status" value="1"/>
</dbReference>
<dbReference type="AlphaFoldDB" id="A0A2K8KNR5"/>
<reference evidence="1 2" key="1">
    <citation type="journal article" date="2017" name="Environ. Microbiol.">
        <title>Genomic and physiological analyses of 'Reinekea forsetii' reveal a versatile opportunistic lifestyle during spring algae blooms.</title>
        <authorList>
            <person name="Avci B."/>
            <person name="Hahnke R.L."/>
            <person name="Chafee M."/>
            <person name="Fischer T."/>
            <person name="Gruber-Vodicka H."/>
            <person name="Tegetmeyer H.E."/>
            <person name="Harder J."/>
            <person name="Fuchs B.M."/>
            <person name="Amann R.I."/>
            <person name="Teeling H."/>
        </authorList>
    </citation>
    <scope>NUCLEOTIDE SEQUENCE [LARGE SCALE GENOMIC DNA]</scope>
    <source>
        <strain evidence="1 2">Hel1_31_D35</strain>
    </source>
</reference>
<proteinExistence type="predicted"/>